<accession>A0A7J7JGC6</accession>
<comment type="caution">
    <text evidence="1">The sequence shown here is derived from an EMBL/GenBank/DDBJ whole genome shotgun (WGS) entry which is preliminary data.</text>
</comment>
<name>A0A7J7JGC6_BUGNE</name>
<evidence type="ECO:0000313" key="1">
    <source>
        <dbReference type="EMBL" id="KAF6025369.1"/>
    </source>
</evidence>
<protein>
    <submittedName>
        <fullName evidence="1">Uncharacterized protein</fullName>
    </submittedName>
</protein>
<organism evidence="1 2">
    <name type="scientific">Bugula neritina</name>
    <name type="common">Brown bryozoan</name>
    <name type="synonym">Sertularia neritina</name>
    <dbReference type="NCBI Taxonomy" id="10212"/>
    <lineage>
        <taxon>Eukaryota</taxon>
        <taxon>Metazoa</taxon>
        <taxon>Spiralia</taxon>
        <taxon>Lophotrochozoa</taxon>
        <taxon>Bryozoa</taxon>
        <taxon>Gymnolaemata</taxon>
        <taxon>Cheilostomatida</taxon>
        <taxon>Flustrina</taxon>
        <taxon>Buguloidea</taxon>
        <taxon>Bugulidae</taxon>
        <taxon>Bugula</taxon>
    </lineage>
</organism>
<evidence type="ECO:0000313" key="2">
    <source>
        <dbReference type="Proteomes" id="UP000593567"/>
    </source>
</evidence>
<proteinExistence type="predicted"/>
<dbReference type="Proteomes" id="UP000593567">
    <property type="component" value="Unassembled WGS sequence"/>
</dbReference>
<dbReference type="EMBL" id="VXIV02002464">
    <property type="protein sequence ID" value="KAF6025369.1"/>
    <property type="molecule type" value="Genomic_DNA"/>
</dbReference>
<sequence length="76" mass="8858">MVAGGDNYKSLGLRPDCKQVYIKHEIILKEFITVGNIFRELFWTKKATVLMNQQSNIFFIDKLLTHLASCKYKNFS</sequence>
<keyword evidence="2" id="KW-1185">Reference proteome</keyword>
<gene>
    <name evidence="1" type="ORF">EB796_016306</name>
</gene>
<reference evidence="1" key="1">
    <citation type="submission" date="2020-06" db="EMBL/GenBank/DDBJ databases">
        <title>Draft genome of Bugula neritina, a colonial animal packing powerful symbionts and potential medicines.</title>
        <authorList>
            <person name="Rayko M."/>
        </authorList>
    </citation>
    <scope>NUCLEOTIDE SEQUENCE [LARGE SCALE GENOMIC DNA]</scope>
    <source>
        <strain evidence="1">Kwan_BN1</strain>
    </source>
</reference>
<dbReference type="AlphaFoldDB" id="A0A7J7JGC6"/>